<evidence type="ECO:0000256" key="2">
    <source>
        <dbReference type="ARBA" id="ARBA00004308"/>
    </source>
</evidence>
<evidence type="ECO:0000256" key="3">
    <source>
        <dbReference type="ARBA" id="ARBA00004906"/>
    </source>
</evidence>
<keyword evidence="9 11" id="KW-0472">Membrane</keyword>
<keyword evidence="5 11" id="KW-0479">Metal-binding</keyword>
<dbReference type="InterPro" id="IPR045103">
    <property type="entry name" value="RNF5/RNF185-like"/>
</dbReference>
<comment type="catalytic activity">
    <reaction evidence="1 11">
        <text>S-ubiquitinyl-[E2 ubiquitin-conjugating enzyme]-L-cysteine + [acceptor protein]-L-lysine = [E2 ubiquitin-conjugating enzyme]-L-cysteine + N(6)-ubiquitinyl-[acceptor protein]-L-lysine.</text>
        <dbReference type="EC" id="2.3.2.27"/>
    </reaction>
</comment>
<dbReference type="GO" id="GO:0006511">
    <property type="term" value="P:ubiquitin-dependent protein catabolic process"/>
    <property type="evidence" value="ECO:0007669"/>
    <property type="project" value="UniProtKB-UniRule"/>
</dbReference>
<dbReference type="InterPro" id="IPR001841">
    <property type="entry name" value="Znf_RING"/>
</dbReference>
<dbReference type="PROSITE" id="PS50089">
    <property type="entry name" value="ZF_RING_2"/>
    <property type="match status" value="1"/>
</dbReference>
<keyword evidence="11" id="KW-0812">Transmembrane</keyword>
<evidence type="ECO:0000256" key="12">
    <source>
        <dbReference type="SAM" id="MobiDB-lite"/>
    </source>
</evidence>
<keyword evidence="11" id="KW-1133">Transmembrane helix</keyword>
<dbReference type="GO" id="GO:0061630">
    <property type="term" value="F:ubiquitin protein ligase activity"/>
    <property type="evidence" value="ECO:0007669"/>
    <property type="project" value="UniProtKB-UniRule"/>
</dbReference>
<evidence type="ECO:0000256" key="5">
    <source>
        <dbReference type="ARBA" id="ARBA00022723"/>
    </source>
</evidence>
<dbReference type="PANTHER" id="PTHR12313">
    <property type="entry name" value="E3 UBIQUITIN-PROTEIN LIGASE RNF5-RELATED"/>
    <property type="match status" value="1"/>
</dbReference>
<dbReference type="InterPro" id="IPR017907">
    <property type="entry name" value="Znf_RING_CS"/>
</dbReference>
<comment type="caution">
    <text evidence="14">The sequence shown here is derived from an EMBL/GenBank/DDBJ whole genome shotgun (WGS) entry which is preliminary data.</text>
</comment>
<keyword evidence="4 11" id="KW-0808">Transferase</keyword>
<comment type="function">
    <text evidence="11">E3 ubiquitin-protein ligase.</text>
</comment>
<dbReference type="Pfam" id="PF13445">
    <property type="entry name" value="zf-RING_UBOX"/>
    <property type="match status" value="1"/>
</dbReference>
<feature type="region of interest" description="Disordered" evidence="12">
    <location>
        <begin position="166"/>
        <end position="186"/>
    </location>
</feature>
<evidence type="ECO:0000256" key="10">
    <source>
        <dbReference type="PROSITE-ProRule" id="PRU00175"/>
    </source>
</evidence>
<keyword evidence="11" id="KW-0256">Endoplasmic reticulum</keyword>
<accession>A0A8S9GEA0</accession>
<feature type="domain" description="RING-type" evidence="13">
    <location>
        <begin position="94"/>
        <end position="147"/>
    </location>
</feature>
<dbReference type="InterPro" id="IPR027370">
    <property type="entry name" value="Znf-RING_euk"/>
</dbReference>
<dbReference type="Gene3D" id="3.30.40.10">
    <property type="entry name" value="Zinc/RING finger domain, C3HC4 (zinc finger)"/>
    <property type="match status" value="1"/>
</dbReference>
<comment type="domain">
    <text evidence="11">The RING-type zinc finger domain is responsible for E3 ligase activity.</text>
</comment>
<dbReference type="GO" id="GO:0005789">
    <property type="term" value="C:endoplasmic reticulum membrane"/>
    <property type="evidence" value="ECO:0007669"/>
    <property type="project" value="UniProtKB-SubCell"/>
</dbReference>
<evidence type="ECO:0000256" key="11">
    <source>
        <dbReference type="RuleBase" id="RU369090"/>
    </source>
</evidence>
<dbReference type="PROSITE" id="PS00518">
    <property type="entry name" value="ZF_RING_1"/>
    <property type="match status" value="1"/>
</dbReference>
<feature type="transmembrane region" description="Helical" evidence="11">
    <location>
        <begin position="249"/>
        <end position="267"/>
    </location>
</feature>
<evidence type="ECO:0000256" key="6">
    <source>
        <dbReference type="ARBA" id="ARBA00022771"/>
    </source>
</evidence>
<proteinExistence type="predicted"/>
<evidence type="ECO:0000313" key="15">
    <source>
        <dbReference type="Proteomes" id="UP000712281"/>
    </source>
</evidence>
<evidence type="ECO:0000256" key="9">
    <source>
        <dbReference type="ARBA" id="ARBA00023136"/>
    </source>
</evidence>
<sequence length="268" mass="30427">MSRRGSGDVGAIEPFFAFFAHVCEYSGRITTIDIDVTKHCRGTVCLFVIKSFREWASKVLEGRATCLGWIICKMEIEKVEDSAALGDSGGDFNCNICLDQVRDPVVTLCGHLFCWPCIYKWTYSTNNTRRRVDQYDKKESPKCPVCKSDVSDATLVPIYGRGQKIPQSGSNVPNRPSGPLYDSRGVGQRLGEGESQRYMYRMPDPVMGVVSEMVYRRLFGESSTNMTPYRSDHDISLRSMRRTMQVDESLSRVYLFLLCFMVMCLLLF</sequence>
<evidence type="ECO:0000256" key="7">
    <source>
        <dbReference type="ARBA" id="ARBA00022786"/>
    </source>
</evidence>
<evidence type="ECO:0000256" key="1">
    <source>
        <dbReference type="ARBA" id="ARBA00000900"/>
    </source>
</evidence>
<reference evidence="14" key="1">
    <citation type="submission" date="2019-12" db="EMBL/GenBank/DDBJ databases">
        <title>Genome sequencing and annotation of Brassica cretica.</title>
        <authorList>
            <person name="Studholme D.J."/>
            <person name="Sarris P.F."/>
        </authorList>
    </citation>
    <scope>NUCLEOTIDE SEQUENCE</scope>
    <source>
        <strain evidence="14">PFS-001/15</strain>
        <tissue evidence="14">Leaf</tissue>
    </source>
</reference>
<name>A0A8S9GEA0_BRACR</name>
<dbReference type="Proteomes" id="UP000712281">
    <property type="component" value="Unassembled WGS sequence"/>
</dbReference>
<dbReference type="AlphaFoldDB" id="A0A8S9GEA0"/>
<evidence type="ECO:0000259" key="13">
    <source>
        <dbReference type="PROSITE" id="PS50089"/>
    </source>
</evidence>
<protein>
    <recommendedName>
        <fullName evidence="11">E3 ubiquitin-protein ligase RMA</fullName>
        <ecNumber evidence="11">2.3.2.27</ecNumber>
    </recommendedName>
    <alternativeName>
        <fullName evidence="11">Protein RING membrane-anchor</fullName>
    </alternativeName>
    <alternativeName>
        <fullName evidence="11">RING-type E3 ubiquitin transferase RMA</fullName>
    </alternativeName>
</protein>
<dbReference type="EC" id="2.3.2.27" evidence="11"/>
<dbReference type="InterPro" id="IPR013083">
    <property type="entry name" value="Znf_RING/FYVE/PHD"/>
</dbReference>
<gene>
    <name evidence="14" type="ORF">F2Q68_00030386</name>
</gene>
<keyword evidence="8 11" id="KW-0862">Zinc</keyword>
<dbReference type="GO" id="GO:0008270">
    <property type="term" value="F:zinc ion binding"/>
    <property type="evidence" value="ECO:0007669"/>
    <property type="project" value="UniProtKB-KW"/>
</dbReference>
<comment type="subcellular location">
    <subcellularLocation>
        <location evidence="2">Endomembrane system</location>
    </subcellularLocation>
    <subcellularLocation>
        <location evidence="11">Endoplasmic reticulum membrane</location>
        <topology evidence="11">Single-pass type IV membrane protein</topology>
    </subcellularLocation>
</comment>
<comment type="pathway">
    <text evidence="3 11">Protein modification; protein ubiquitination.</text>
</comment>
<dbReference type="SMART" id="SM00184">
    <property type="entry name" value="RING"/>
    <property type="match status" value="1"/>
</dbReference>
<dbReference type="EMBL" id="QGKW02002005">
    <property type="protein sequence ID" value="KAF2544475.1"/>
    <property type="molecule type" value="Genomic_DNA"/>
</dbReference>
<keyword evidence="6 10" id="KW-0863">Zinc-finger</keyword>
<dbReference type="SUPFAM" id="SSF57850">
    <property type="entry name" value="RING/U-box"/>
    <property type="match status" value="1"/>
</dbReference>
<organism evidence="14 15">
    <name type="scientific">Brassica cretica</name>
    <name type="common">Mustard</name>
    <dbReference type="NCBI Taxonomy" id="69181"/>
    <lineage>
        <taxon>Eukaryota</taxon>
        <taxon>Viridiplantae</taxon>
        <taxon>Streptophyta</taxon>
        <taxon>Embryophyta</taxon>
        <taxon>Tracheophyta</taxon>
        <taxon>Spermatophyta</taxon>
        <taxon>Magnoliopsida</taxon>
        <taxon>eudicotyledons</taxon>
        <taxon>Gunneridae</taxon>
        <taxon>Pentapetalae</taxon>
        <taxon>rosids</taxon>
        <taxon>malvids</taxon>
        <taxon>Brassicales</taxon>
        <taxon>Brassicaceae</taxon>
        <taxon>Brassiceae</taxon>
        <taxon>Brassica</taxon>
    </lineage>
</organism>
<keyword evidence="7 11" id="KW-0833">Ubl conjugation pathway</keyword>
<evidence type="ECO:0000313" key="14">
    <source>
        <dbReference type="EMBL" id="KAF2544475.1"/>
    </source>
</evidence>
<evidence type="ECO:0000256" key="4">
    <source>
        <dbReference type="ARBA" id="ARBA00022679"/>
    </source>
</evidence>
<evidence type="ECO:0000256" key="8">
    <source>
        <dbReference type="ARBA" id="ARBA00022833"/>
    </source>
</evidence>